<dbReference type="AlphaFoldDB" id="A0A3M0G8H6"/>
<keyword evidence="2" id="KW-1133">Transmembrane helix</keyword>
<gene>
    <name evidence="3" type="ORF">EAX62_11330</name>
</gene>
<feature type="compositionally biased region" description="Basic and acidic residues" evidence="1">
    <location>
        <begin position="32"/>
        <end position="43"/>
    </location>
</feature>
<keyword evidence="2" id="KW-0812">Transmembrane</keyword>
<comment type="caution">
    <text evidence="3">The sequence shown here is derived from an EMBL/GenBank/DDBJ whole genome shotgun (WGS) entry which is preliminary data.</text>
</comment>
<protein>
    <submittedName>
        <fullName evidence="3">Uncharacterized protein</fullName>
    </submittedName>
</protein>
<name>A0A3M0G8H6_9ACTN</name>
<dbReference type="Proteomes" id="UP000275256">
    <property type="component" value="Unassembled WGS sequence"/>
</dbReference>
<keyword evidence="2" id="KW-0472">Membrane</keyword>
<feature type="transmembrane region" description="Helical" evidence="2">
    <location>
        <begin position="6"/>
        <end position="25"/>
    </location>
</feature>
<keyword evidence="4" id="KW-1185">Reference proteome</keyword>
<feature type="region of interest" description="Disordered" evidence="1">
    <location>
        <begin position="29"/>
        <end position="81"/>
    </location>
</feature>
<sequence>MELEAWLGLAGVVLLFALGVVAYNIRTRRTGSPRDLHAPEGRPVRRRGGQKFKKSGPFDNGPQVPQDPSSIPTFFHHGPGV</sequence>
<evidence type="ECO:0000256" key="2">
    <source>
        <dbReference type="SAM" id="Phobius"/>
    </source>
</evidence>
<feature type="compositionally biased region" description="Basic residues" evidence="1">
    <location>
        <begin position="44"/>
        <end position="54"/>
    </location>
</feature>
<evidence type="ECO:0000256" key="1">
    <source>
        <dbReference type="SAM" id="MobiDB-lite"/>
    </source>
</evidence>
<dbReference type="EMBL" id="REFW01000003">
    <property type="protein sequence ID" value="RMB58722.1"/>
    <property type="molecule type" value="Genomic_DNA"/>
</dbReference>
<organism evidence="3 4">
    <name type="scientific">Tessaracoccus antarcticus</name>
    <dbReference type="NCBI Taxonomy" id="2479848"/>
    <lineage>
        <taxon>Bacteria</taxon>
        <taxon>Bacillati</taxon>
        <taxon>Actinomycetota</taxon>
        <taxon>Actinomycetes</taxon>
        <taxon>Propionibacteriales</taxon>
        <taxon>Propionibacteriaceae</taxon>
        <taxon>Tessaracoccus</taxon>
    </lineage>
</organism>
<evidence type="ECO:0000313" key="4">
    <source>
        <dbReference type="Proteomes" id="UP000275256"/>
    </source>
</evidence>
<accession>A0A3M0G8H6</accession>
<dbReference type="RefSeq" id="WP_121901843.1">
    <property type="nucleotide sequence ID" value="NZ_REFW01000003.1"/>
</dbReference>
<reference evidence="3 4" key="1">
    <citation type="submission" date="2018-10" db="EMBL/GenBank/DDBJ databases">
        <title>Tessaracoccus antarcticuss sp. nov., isolated from sediment.</title>
        <authorList>
            <person name="Zhou L.Y."/>
            <person name="Du Z.J."/>
        </authorList>
    </citation>
    <scope>NUCLEOTIDE SEQUENCE [LARGE SCALE GENOMIC DNA]</scope>
    <source>
        <strain evidence="3 4">JDX10</strain>
    </source>
</reference>
<evidence type="ECO:0000313" key="3">
    <source>
        <dbReference type="EMBL" id="RMB58722.1"/>
    </source>
</evidence>
<proteinExistence type="predicted"/>